<dbReference type="SUPFAM" id="SSF144284">
    <property type="entry name" value="Sec2 N-terminal region"/>
    <property type="match status" value="1"/>
</dbReference>
<evidence type="ECO:0000256" key="1">
    <source>
        <dbReference type="ARBA" id="ARBA00023054"/>
    </source>
</evidence>
<dbReference type="EMBL" id="JBGFUD010003104">
    <property type="protein sequence ID" value="MFH4978340.1"/>
    <property type="molecule type" value="Genomic_DNA"/>
</dbReference>
<dbReference type="Gene3D" id="1.20.5.4880">
    <property type="match status" value="1"/>
</dbReference>
<gene>
    <name evidence="4" type="ORF">AB6A40_005049</name>
</gene>
<dbReference type="PANTHER" id="PTHR14430">
    <property type="entry name" value="RABIN3-RELATED"/>
    <property type="match status" value="1"/>
</dbReference>
<accession>A0ABD6EFG1</accession>
<dbReference type="PANTHER" id="PTHR14430:SF0">
    <property type="entry name" value="SEC2P DOMAIN-CONTAINING PROTEIN"/>
    <property type="match status" value="1"/>
</dbReference>
<protein>
    <recommendedName>
        <fullName evidence="6">GDP/GTP exchange factor Sec2 N-terminal domain-containing protein</fullName>
    </recommendedName>
</protein>
<keyword evidence="5" id="KW-1185">Reference proteome</keyword>
<dbReference type="Pfam" id="PF25555">
    <property type="entry name" value="RAB3A-like_C"/>
    <property type="match status" value="1"/>
</dbReference>
<dbReference type="InterPro" id="IPR040351">
    <property type="entry name" value="RAB3IL/RAB3IP/Sec2"/>
</dbReference>
<feature type="coiled-coil region" evidence="3">
    <location>
        <begin position="49"/>
        <end position="90"/>
    </location>
</feature>
<evidence type="ECO:0000313" key="5">
    <source>
        <dbReference type="Proteomes" id="UP001608902"/>
    </source>
</evidence>
<dbReference type="Proteomes" id="UP001608902">
    <property type="component" value="Unassembled WGS sequence"/>
</dbReference>
<dbReference type="AlphaFoldDB" id="A0ABD6EFG1"/>
<keyword evidence="1 3" id="KW-0175">Coiled coil</keyword>
<comment type="caution">
    <text evidence="4">The sequence shown here is derived from an EMBL/GenBank/DDBJ whole genome shotgun (WGS) entry which is preliminary data.</text>
</comment>
<reference evidence="4 5" key="1">
    <citation type="submission" date="2024-08" db="EMBL/GenBank/DDBJ databases">
        <title>Gnathostoma spinigerum genome.</title>
        <authorList>
            <person name="Gonzalez-Bertolin B."/>
            <person name="Monzon S."/>
            <person name="Zaballos A."/>
            <person name="Jimenez P."/>
            <person name="Dekumyoy P."/>
            <person name="Varona S."/>
            <person name="Cuesta I."/>
            <person name="Sumanam S."/>
            <person name="Adisakwattana P."/>
            <person name="Gasser R.B."/>
            <person name="Hernandez-Gonzalez A."/>
            <person name="Young N.D."/>
            <person name="Perteguer M.J."/>
        </authorList>
    </citation>
    <scope>NUCLEOTIDE SEQUENCE [LARGE SCALE GENOMIC DNA]</scope>
    <source>
        <strain evidence="4">AL3</strain>
        <tissue evidence="4">Liver</tissue>
    </source>
</reference>
<evidence type="ECO:0000256" key="2">
    <source>
        <dbReference type="ARBA" id="ARBA00025794"/>
    </source>
</evidence>
<organism evidence="4 5">
    <name type="scientific">Gnathostoma spinigerum</name>
    <dbReference type="NCBI Taxonomy" id="75299"/>
    <lineage>
        <taxon>Eukaryota</taxon>
        <taxon>Metazoa</taxon>
        <taxon>Ecdysozoa</taxon>
        <taxon>Nematoda</taxon>
        <taxon>Chromadorea</taxon>
        <taxon>Rhabditida</taxon>
        <taxon>Spirurina</taxon>
        <taxon>Gnathostomatomorpha</taxon>
        <taxon>Gnathostomatoidea</taxon>
        <taxon>Gnathostomatidae</taxon>
        <taxon>Gnathostoma</taxon>
    </lineage>
</organism>
<evidence type="ECO:0000256" key="3">
    <source>
        <dbReference type="SAM" id="Coils"/>
    </source>
</evidence>
<name>A0ABD6EFG1_9BILA</name>
<evidence type="ECO:0000313" key="4">
    <source>
        <dbReference type="EMBL" id="MFH4978340.1"/>
    </source>
</evidence>
<evidence type="ECO:0008006" key="6">
    <source>
        <dbReference type="Google" id="ProtNLM"/>
    </source>
</evidence>
<dbReference type="CDD" id="cd21044">
    <property type="entry name" value="Rab11BD_RAB3IP_like"/>
    <property type="match status" value="1"/>
</dbReference>
<sequence>MQTSVSFDAIASRVTDATCDSIDFSFNKSESSINGDTLSSEGGESTIRIYQLERELLAARTSIAEKEARCNQLSNLQEKVDSEVQELTEKLFQEAYRMVNEAEGRRVKSEKLLAESRLKVDMLMAEVEALKIIVKSPDSHFPIISPSKRSLAARLLSPSRKEKIVRTAPTLVPSCRKSLSLPPTIRDGVFDPADEEKQDRVFEVDPIYHREFIEWRELGAPVDSDSKFLQRILSEEIRACLTFDNSELSNEILKAIRANALELEPVPNEEKPVVRSCALTKVSRFCPYRLRFSGQSEWIFISLLARNRVAAVCDFFTYIRYVNQGIVRSGVNDSYWDIINLRKNMNLARLGLGFVPKTGGTRAENRQWP</sequence>
<comment type="similarity">
    <text evidence="2">Belongs to the SEC2 family.</text>
</comment>
<proteinExistence type="inferred from homology"/>